<dbReference type="GO" id="GO:0008360">
    <property type="term" value="P:regulation of cell shape"/>
    <property type="evidence" value="ECO:0007669"/>
    <property type="project" value="UniProtKB-KW"/>
</dbReference>
<dbReference type="RefSeq" id="WP_101595742.1">
    <property type="nucleotide sequence ID" value="NZ_CAUPFC010000033.1"/>
</dbReference>
<dbReference type="Proteomes" id="UP001284901">
    <property type="component" value="Unassembled WGS sequence"/>
</dbReference>
<dbReference type="GO" id="GO:0005886">
    <property type="term" value="C:plasma membrane"/>
    <property type="evidence" value="ECO:0007669"/>
    <property type="project" value="TreeGrafter"/>
</dbReference>
<dbReference type="GO" id="GO:0051301">
    <property type="term" value="P:cell division"/>
    <property type="evidence" value="ECO:0007669"/>
    <property type="project" value="InterPro"/>
</dbReference>
<evidence type="ECO:0000313" key="10">
    <source>
        <dbReference type="Proteomes" id="UP001284901"/>
    </source>
</evidence>
<feature type="transmembrane region" description="Helical" evidence="7">
    <location>
        <begin position="62"/>
        <end position="83"/>
    </location>
</feature>
<dbReference type="PANTHER" id="PTHR30474:SF3">
    <property type="entry name" value="PEPTIDOGLYCAN GLYCOSYLTRANSFERASE RODA"/>
    <property type="match status" value="1"/>
</dbReference>
<feature type="transmembrane region" description="Helical" evidence="7">
    <location>
        <begin position="248"/>
        <end position="265"/>
    </location>
</feature>
<evidence type="ECO:0000313" key="8">
    <source>
        <dbReference type="EMBL" id="MDY5141299.1"/>
    </source>
</evidence>
<evidence type="ECO:0000256" key="2">
    <source>
        <dbReference type="ARBA" id="ARBA00022692"/>
    </source>
</evidence>
<feature type="transmembrane region" description="Helical" evidence="7">
    <location>
        <begin position="185"/>
        <end position="205"/>
    </location>
</feature>
<evidence type="ECO:0000256" key="6">
    <source>
        <dbReference type="SAM" id="MobiDB-lite"/>
    </source>
</evidence>
<feature type="transmembrane region" description="Helical" evidence="7">
    <location>
        <begin position="17"/>
        <end position="35"/>
    </location>
</feature>
<keyword evidence="3" id="KW-0133">Cell shape</keyword>
<sequence length="525" mass="55123">MSTVVPPRTRRGRWPEITLLLLAGAIGVGAYYLVWTGLGNAGAPTTGADAAGAGTAALPPSFALVVGAGAALVFACHLLIRALCPYADPVLFPCAIALNGLGLAMIYRVDAAAETDHARSQLILTAGALVFFAITILAVRNYRVLQNYMWTSLIAGVVLLLLPLSPLGRTLNGSRLWIAVGGMSFQPAEVAKICFAVFFAAYLVAERDNLALAGPKILGIRLPKARHILPVLIAWALCMGVLVFERDFGTALLFFGLFVAMLWVATEQVSWLAIGGILTVGGVWFISTTVSHVQARFAIWLNPFDPELYDAVGGSYQVVQGLFGMASGGLFGAGLGRGYPNLVYAAHSDFIYASFAEELGLVGVGAILCIYLLLISRGMRVALESRDGFGKLLASGLSFVLGLQCFIVIGGVTRIIPLTGLALPFLAHGGSALLTNWIIIALLIRMSHTARRPEEARPLPTTDELAILRGNADGGNDEGDDDARRAPRGAGSSAGGVHSANAANSPTGESRNSTAGGARTEVVRP</sequence>
<feature type="transmembrane region" description="Helical" evidence="7">
    <location>
        <begin position="148"/>
        <end position="165"/>
    </location>
</feature>
<evidence type="ECO:0000313" key="11">
    <source>
        <dbReference type="Proteomes" id="UP001288320"/>
    </source>
</evidence>
<evidence type="ECO:0000256" key="3">
    <source>
        <dbReference type="ARBA" id="ARBA00022960"/>
    </source>
</evidence>
<reference evidence="8 10" key="1">
    <citation type="submission" date="2023-10" db="EMBL/GenBank/DDBJ databases">
        <title>Whole Genome based description of the genera Actinobaculum and Actinotignum reveals a complex phylogenetic relationship within the species included in the genus Actinotignum.</title>
        <authorList>
            <person name="Jensen C.S."/>
            <person name="Dargis R."/>
            <person name="Kemp M."/>
            <person name="Christensen J.J."/>
        </authorList>
    </citation>
    <scope>NUCLEOTIDE SEQUENCE</scope>
    <source>
        <strain evidence="9 10">SLA_B089</strain>
        <strain evidence="8">SLA_B245</strain>
    </source>
</reference>
<feature type="transmembrane region" description="Helical" evidence="7">
    <location>
        <begin position="90"/>
        <end position="109"/>
    </location>
</feature>
<evidence type="ECO:0000256" key="7">
    <source>
        <dbReference type="SAM" id="Phobius"/>
    </source>
</evidence>
<feature type="compositionally biased region" description="Low complexity" evidence="6">
    <location>
        <begin position="488"/>
        <end position="505"/>
    </location>
</feature>
<comment type="subcellular location">
    <subcellularLocation>
        <location evidence="1">Membrane</location>
        <topology evidence="1">Multi-pass membrane protein</topology>
    </subcellularLocation>
</comment>
<evidence type="ECO:0000313" key="9">
    <source>
        <dbReference type="EMBL" id="MDY5146871.1"/>
    </source>
</evidence>
<keyword evidence="10" id="KW-1185">Reference proteome</keyword>
<feature type="transmembrane region" description="Helical" evidence="7">
    <location>
        <begin position="225"/>
        <end position="242"/>
    </location>
</feature>
<feature type="region of interest" description="Disordered" evidence="6">
    <location>
        <begin position="452"/>
        <end position="525"/>
    </location>
</feature>
<organism evidence="8 11">
    <name type="scientific">Actinotignum timonense</name>
    <dbReference type="NCBI Taxonomy" id="1870995"/>
    <lineage>
        <taxon>Bacteria</taxon>
        <taxon>Bacillati</taxon>
        <taxon>Actinomycetota</taxon>
        <taxon>Actinomycetes</taxon>
        <taxon>Actinomycetales</taxon>
        <taxon>Actinomycetaceae</taxon>
        <taxon>Actinotignum</taxon>
    </lineage>
</organism>
<dbReference type="EMBL" id="JAWNFV010000019">
    <property type="protein sequence ID" value="MDY5141299.1"/>
    <property type="molecule type" value="Genomic_DNA"/>
</dbReference>
<keyword evidence="4 7" id="KW-1133">Transmembrane helix</keyword>
<comment type="caution">
    <text evidence="8">The sequence shown here is derived from an EMBL/GenBank/DDBJ whole genome shotgun (WGS) entry which is preliminary data.</text>
</comment>
<evidence type="ECO:0000256" key="1">
    <source>
        <dbReference type="ARBA" id="ARBA00004141"/>
    </source>
</evidence>
<feature type="transmembrane region" description="Helical" evidence="7">
    <location>
        <begin position="396"/>
        <end position="416"/>
    </location>
</feature>
<feature type="transmembrane region" description="Helical" evidence="7">
    <location>
        <begin position="272"/>
        <end position="293"/>
    </location>
</feature>
<gene>
    <name evidence="8" type="ORF">R6G74_08275</name>
    <name evidence="9" type="ORF">R6P33_07575</name>
</gene>
<dbReference type="GO" id="GO:0032153">
    <property type="term" value="C:cell division site"/>
    <property type="evidence" value="ECO:0007669"/>
    <property type="project" value="TreeGrafter"/>
</dbReference>
<dbReference type="InterPro" id="IPR001182">
    <property type="entry name" value="FtsW/RodA"/>
</dbReference>
<dbReference type="GO" id="GO:0015648">
    <property type="term" value="F:lipid-linked peptidoglycan transporter activity"/>
    <property type="evidence" value="ECO:0007669"/>
    <property type="project" value="TreeGrafter"/>
</dbReference>
<dbReference type="PANTHER" id="PTHR30474">
    <property type="entry name" value="CELL CYCLE PROTEIN"/>
    <property type="match status" value="1"/>
</dbReference>
<evidence type="ECO:0000256" key="4">
    <source>
        <dbReference type="ARBA" id="ARBA00022989"/>
    </source>
</evidence>
<protein>
    <submittedName>
        <fullName evidence="8">FtsW/RodA/SpoVE family cell cycle protein</fullName>
    </submittedName>
</protein>
<feature type="compositionally biased region" description="Polar residues" evidence="6">
    <location>
        <begin position="506"/>
        <end position="515"/>
    </location>
</feature>
<feature type="transmembrane region" description="Helical" evidence="7">
    <location>
        <begin position="350"/>
        <end position="375"/>
    </location>
</feature>
<accession>A0AAW9HHL4</accession>
<keyword evidence="2 7" id="KW-0812">Transmembrane</keyword>
<name>A0AAW9HHL4_9ACTO</name>
<feature type="transmembrane region" description="Helical" evidence="7">
    <location>
        <begin position="422"/>
        <end position="444"/>
    </location>
</feature>
<dbReference type="GeneID" id="92813300"/>
<feature type="transmembrane region" description="Helical" evidence="7">
    <location>
        <begin position="121"/>
        <end position="139"/>
    </location>
</feature>
<dbReference type="EMBL" id="JAWNFY010000021">
    <property type="protein sequence ID" value="MDY5146871.1"/>
    <property type="molecule type" value="Genomic_DNA"/>
</dbReference>
<dbReference type="AlphaFoldDB" id="A0AAW9HHL4"/>
<proteinExistence type="predicted"/>
<keyword evidence="5 7" id="KW-0472">Membrane</keyword>
<dbReference type="Pfam" id="PF01098">
    <property type="entry name" value="FTSW_RODA_SPOVE"/>
    <property type="match status" value="1"/>
</dbReference>
<evidence type="ECO:0000256" key="5">
    <source>
        <dbReference type="ARBA" id="ARBA00023136"/>
    </source>
</evidence>
<dbReference type="Proteomes" id="UP001288320">
    <property type="component" value="Unassembled WGS sequence"/>
</dbReference>